<evidence type="ECO:0000256" key="1">
    <source>
        <dbReference type="ARBA" id="ARBA00022722"/>
    </source>
</evidence>
<dbReference type="GO" id="GO:0016787">
    <property type="term" value="F:hydrolase activity"/>
    <property type="evidence" value="ECO:0007669"/>
    <property type="project" value="UniProtKB-KW"/>
</dbReference>
<sequence length="164" mass="18186">MQSINGTRSNSFCGWSELQFSTPRGIISTQVAIDILEHWPAPDERPKPASNYPHRYGNKGEGLEYALFEDKWEVGNATLVAHPVKFHGEPSFDPWKETVKFKSDAAPPGPLARPINQPGPFRLVTDQRHCRIVGAMYHPVGDLSGFARAALEPIDQEPAAKLLV</sequence>
<gene>
    <name evidence="3" type="ORF">HYALB_00002439</name>
</gene>
<dbReference type="AlphaFoldDB" id="A0A9N9LVH0"/>
<keyword evidence="1" id="KW-0540">Nuclease</keyword>
<evidence type="ECO:0000256" key="2">
    <source>
        <dbReference type="ARBA" id="ARBA00022801"/>
    </source>
</evidence>
<dbReference type="Proteomes" id="UP000701801">
    <property type="component" value="Unassembled WGS sequence"/>
</dbReference>
<dbReference type="GO" id="GO:0004540">
    <property type="term" value="F:RNA nuclease activity"/>
    <property type="evidence" value="ECO:0007669"/>
    <property type="project" value="InterPro"/>
</dbReference>
<name>A0A9N9LVH0_9HELO</name>
<keyword evidence="4" id="KW-1185">Reference proteome</keyword>
<proteinExistence type="predicted"/>
<evidence type="ECO:0000313" key="4">
    <source>
        <dbReference type="Proteomes" id="UP000701801"/>
    </source>
</evidence>
<comment type="caution">
    <text evidence="3">The sequence shown here is derived from an EMBL/GenBank/DDBJ whole genome shotgun (WGS) entry which is preliminary data.</text>
</comment>
<dbReference type="SUPFAM" id="SSF53933">
    <property type="entry name" value="Microbial ribonucleases"/>
    <property type="match status" value="1"/>
</dbReference>
<dbReference type="GO" id="GO:0003723">
    <property type="term" value="F:RNA binding"/>
    <property type="evidence" value="ECO:0007669"/>
    <property type="project" value="InterPro"/>
</dbReference>
<dbReference type="InterPro" id="IPR016191">
    <property type="entry name" value="Ribonuclease/ribotoxin"/>
</dbReference>
<evidence type="ECO:0000313" key="3">
    <source>
        <dbReference type="EMBL" id="CAG8979316.1"/>
    </source>
</evidence>
<accession>A0A9N9LVH0</accession>
<dbReference type="Gene3D" id="3.10.450.30">
    <property type="entry name" value="Microbial ribonucleases"/>
    <property type="match status" value="1"/>
</dbReference>
<protein>
    <submittedName>
        <fullName evidence="3">Uncharacterized protein</fullName>
    </submittedName>
</protein>
<dbReference type="EMBL" id="CAJVRM010000307">
    <property type="protein sequence ID" value="CAG8979316.1"/>
    <property type="molecule type" value="Genomic_DNA"/>
</dbReference>
<reference evidence="3" key="1">
    <citation type="submission" date="2021-07" db="EMBL/GenBank/DDBJ databases">
        <authorList>
            <person name="Durling M."/>
        </authorList>
    </citation>
    <scope>NUCLEOTIDE SEQUENCE</scope>
</reference>
<organism evidence="3 4">
    <name type="scientific">Hymenoscyphus albidus</name>
    <dbReference type="NCBI Taxonomy" id="595503"/>
    <lineage>
        <taxon>Eukaryota</taxon>
        <taxon>Fungi</taxon>
        <taxon>Dikarya</taxon>
        <taxon>Ascomycota</taxon>
        <taxon>Pezizomycotina</taxon>
        <taxon>Leotiomycetes</taxon>
        <taxon>Helotiales</taxon>
        <taxon>Helotiaceae</taxon>
        <taxon>Hymenoscyphus</taxon>
    </lineage>
</organism>
<keyword evidence="2" id="KW-0378">Hydrolase</keyword>
<dbReference type="OrthoDB" id="3445416at2759"/>